<dbReference type="EMBL" id="JARIHO010000045">
    <property type="protein sequence ID" value="KAJ7323866.1"/>
    <property type="molecule type" value="Genomic_DNA"/>
</dbReference>
<sequence>MSILQMVEKLEESSESQMDLCPDLDANLVDYNERMLTLASNQSAAQILADAVAVRLPKWVLRAATGLPTETFNIIRTAKSLTNQLGEKIVREKMDVARQGLAVETDTFDMLLDLGSSERRKNILTFEEVAAQTGILLIGGQDTTSNTLAFGLLELARHPEFQEQLRAQIHASRATVSSAISYDTMPLLNAFVKETLRVYPVGPIQERIATQDMVIPLADEITTTAGERINQITVLDYDSTNRFCRLASRWGKDALEFRPSRWLDGTISQGQAVGPYANLLTFLGGPRVCLGWRFAILEMQVFFAELAGKFAFTLPEEGDPIHMRFSGSLMPVLPTDKKSAPLCVTPI</sequence>
<evidence type="ECO:0000256" key="9">
    <source>
        <dbReference type="ARBA" id="ARBA00023002"/>
    </source>
</evidence>
<dbReference type="SUPFAM" id="SSF48264">
    <property type="entry name" value="Cytochrome P450"/>
    <property type="match status" value="1"/>
</dbReference>
<keyword evidence="8" id="KW-1133">Transmembrane helix</keyword>
<keyword evidence="6" id="KW-0812">Transmembrane</keyword>
<keyword evidence="7 13" id="KW-0479">Metal-binding</keyword>
<name>A0AAD6ZIL6_9AGAR</name>
<evidence type="ECO:0000256" key="4">
    <source>
        <dbReference type="ARBA" id="ARBA00010617"/>
    </source>
</evidence>
<dbReference type="InterPro" id="IPR050121">
    <property type="entry name" value="Cytochrome_P450_monoxygenase"/>
</dbReference>
<keyword evidence="15" id="KW-1185">Reference proteome</keyword>
<dbReference type="PRINTS" id="PR00385">
    <property type="entry name" value="P450"/>
</dbReference>
<dbReference type="Gene3D" id="1.10.630.10">
    <property type="entry name" value="Cytochrome P450"/>
    <property type="match status" value="1"/>
</dbReference>
<evidence type="ECO:0000256" key="12">
    <source>
        <dbReference type="ARBA" id="ARBA00023136"/>
    </source>
</evidence>
<evidence type="ECO:0000256" key="13">
    <source>
        <dbReference type="PIRSR" id="PIRSR602401-1"/>
    </source>
</evidence>
<dbReference type="AlphaFoldDB" id="A0AAD6ZIL6"/>
<evidence type="ECO:0000256" key="6">
    <source>
        <dbReference type="ARBA" id="ARBA00022692"/>
    </source>
</evidence>
<feature type="binding site" description="axial binding residue" evidence="13">
    <location>
        <position position="289"/>
    </location>
    <ligand>
        <name>heme</name>
        <dbReference type="ChEBI" id="CHEBI:30413"/>
    </ligand>
    <ligandPart>
        <name>Fe</name>
        <dbReference type="ChEBI" id="CHEBI:18248"/>
    </ligandPart>
</feature>
<gene>
    <name evidence="14" type="ORF">DFH08DRAFT_968884</name>
</gene>
<dbReference type="InterPro" id="IPR002401">
    <property type="entry name" value="Cyt_P450_E_grp-I"/>
</dbReference>
<evidence type="ECO:0000313" key="14">
    <source>
        <dbReference type="EMBL" id="KAJ7323866.1"/>
    </source>
</evidence>
<dbReference type="GO" id="GO:0004497">
    <property type="term" value="F:monooxygenase activity"/>
    <property type="evidence" value="ECO:0007669"/>
    <property type="project" value="UniProtKB-KW"/>
</dbReference>
<proteinExistence type="inferred from homology"/>
<keyword evidence="11" id="KW-0503">Monooxygenase</keyword>
<dbReference type="GO" id="GO:0005506">
    <property type="term" value="F:iron ion binding"/>
    <property type="evidence" value="ECO:0007669"/>
    <property type="project" value="InterPro"/>
</dbReference>
<comment type="caution">
    <text evidence="14">The sequence shown here is derived from an EMBL/GenBank/DDBJ whole genome shotgun (WGS) entry which is preliminary data.</text>
</comment>
<evidence type="ECO:0000256" key="2">
    <source>
        <dbReference type="ARBA" id="ARBA00004370"/>
    </source>
</evidence>
<comment type="pathway">
    <text evidence="3">Secondary metabolite biosynthesis; terpenoid biosynthesis.</text>
</comment>
<evidence type="ECO:0000256" key="1">
    <source>
        <dbReference type="ARBA" id="ARBA00001971"/>
    </source>
</evidence>
<keyword evidence="9" id="KW-0560">Oxidoreductase</keyword>
<keyword evidence="5 13" id="KW-0349">Heme</keyword>
<evidence type="ECO:0000313" key="15">
    <source>
        <dbReference type="Proteomes" id="UP001218218"/>
    </source>
</evidence>
<evidence type="ECO:0000256" key="7">
    <source>
        <dbReference type="ARBA" id="ARBA00022723"/>
    </source>
</evidence>
<dbReference type="InterPro" id="IPR001128">
    <property type="entry name" value="Cyt_P450"/>
</dbReference>
<dbReference type="GO" id="GO:0016705">
    <property type="term" value="F:oxidoreductase activity, acting on paired donors, with incorporation or reduction of molecular oxygen"/>
    <property type="evidence" value="ECO:0007669"/>
    <property type="project" value="InterPro"/>
</dbReference>
<dbReference type="PANTHER" id="PTHR24305">
    <property type="entry name" value="CYTOCHROME P450"/>
    <property type="match status" value="1"/>
</dbReference>
<dbReference type="GO" id="GO:0020037">
    <property type="term" value="F:heme binding"/>
    <property type="evidence" value="ECO:0007669"/>
    <property type="project" value="InterPro"/>
</dbReference>
<evidence type="ECO:0000256" key="10">
    <source>
        <dbReference type="ARBA" id="ARBA00023004"/>
    </source>
</evidence>
<reference evidence="14" key="1">
    <citation type="submission" date="2023-03" db="EMBL/GenBank/DDBJ databases">
        <title>Massive genome expansion in bonnet fungi (Mycena s.s.) driven by repeated elements and novel gene families across ecological guilds.</title>
        <authorList>
            <consortium name="Lawrence Berkeley National Laboratory"/>
            <person name="Harder C.B."/>
            <person name="Miyauchi S."/>
            <person name="Viragh M."/>
            <person name="Kuo A."/>
            <person name="Thoen E."/>
            <person name="Andreopoulos B."/>
            <person name="Lu D."/>
            <person name="Skrede I."/>
            <person name="Drula E."/>
            <person name="Henrissat B."/>
            <person name="Morin E."/>
            <person name="Kohler A."/>
            <person name="Barry K."/>
            <person name="LaButti K."/>
            <person name="Morin E."/>
            <person name="Salamov A."/>
            <person name="Lipzen A."/>
            <person name="Mereny Z."/>
            <person name="Hegedus B."/>
            <person name="Baldrian P."/>
            <person name="Stursova M."/>
            <person name="Weitz H."/>
            <person name="Taylor A."/>
            <person name="Grigoriev I.V."/>
            <person name="Nagy L.G."/>
            <person name="Martin F."/>
            <person name="Kauserud H."/>
        </authorList>
    </citation>
    <scope>NUCLEOTIDE SEQUENCE</scope>
    <source>
        <strain evidence="14">CBHHK002</strain>
    </source>
</reference>
<protein>
    <submittedName>
        <fullName evidence="14">Cytochrome P450</fullName>
    </submittedName>
</protein>
<dbReference type="GO" id="GO:0016020">
    <property type="term" value="C:membrane"/>
    <property type="evidence" value="ECO:0007669"/>
    <property type="project" value="UniProtKB-SubCell"/>
</dbReference>
<organism evidence="14 15">
    <name type="scientific">Mycena albidolilacea</name>
    <dbReference type="NCBI Taxonomy" id="1033008"/>
    <lineage>
        <taxon>Eukaryota</taxon>
        <taxon>Fungi</taxon>
        <taxon>Dikarya</taxon>
        <taxon>Basidiomycota</taxon>
        <taxon>Agaricomycotina</taxon>
        <taxon>Agaricomycetes</taxon>
        <taxon>Agaricomycetidae</taxon>
        <taxon>Agaricales</taxon>
        <taxon>Marasmiineae</taxon>
        <taxon>Mycenaceae</taxon>
        <taxon>Mycena</taxon>
    </lineage>
</organism>
<evidence type="ECO:0000256" key="5">
    <source>
        <dbReference type="ARBA" id="ARBA00022617"/>
    </source>
</evidence>
<dbReference type="InterPro" id="IPR036396">
    <property type="entry name" value="Cyt_P450_sf"/>
</dbReference>
<keyword evidence="12" id="KW-0472">Membrane</keyword>
<keyword evidence="10 13" id="KW-0408">Iron</keyword>
<comment type="similarity">
    <text evidence="4">Belongs to the cytochrome P450 family.</text>
</comment>
<comment type="subcellular location">
    <subcellularLocation>
        <location evidence="2">Membrane</location>
    </subcellularLocation>
</comment>
<evidence type="ECO:0000256" key="3">
    <source>
        <dbReference type="ARBA" id="ARBA00004721"/>
    </source>
</evidence>
<dbReference type="PANTHER" id="PTHR24305:SF166">
    <property type="entry name" value="CYTOCHROME P450 12A4, MITOCHONDRIAL-RELATED"/>
    <property type="match status" value="1"/>
</dbReference>
<comment type="cofactor">
    <cofactor evidence="1 13">
        <name>heme</name>
        <dbReference type="ChEBI" id="CHEBI:30413"/>
    </cofactor>
</comment>
<dbReference type="Pfam" id="PF00067">
    <property type="entry name" value="p450"/>
    <property type="match status" value="1"/>
</dbReference>
<accession>A0AAD6ZIL6</accession>
<evidence type="ECO:0000256" key="8">
    <source>
        <dbReference type="ARBA" id="ARBA00022989"/>
    </source>
</evidence>
<dbReference type="PRINTS" id="PR00463">
    <property type="entry name" value="EP450I"/>
</dbReference>
<evidence type="ECO:0000256" key="11">
    <source>
        <dbReference type="ARBA" id="ARBA00023033"/>
    </source>
</evidence>
<dbReference type="Proteomes" id="UP001218218">
    <property type="component" value="Unassembled WGS sequence"/>
</dbReference>